<comment type="subcellular location">
    <subcellularLocation>
        <location evidence="1">Nucleus</location>
    </subcellularLocation>
</comment>
<gene>
    <name evidence="8" type="ORF">CDD82_3656</name>
</gene>
<evidence type="ECO:0000256" key="2">
    <source>
        <dbReference type="ARBA" id="ARBA00010840"/>
    </source>
</evidence>
<evidence type="ECO:0000256" key="6">
    <source>
        <dbReference type="SAM" id="MobiDB-lite"/>
    </source>
</evidence>
<feature type="region of interest" description="Disordered" evidence="6">
    <location>
        <begin position="96"/>
        <end position="149"/>
    </location>
</feature>
<dbReference type="GO" id="GO:0006260">
    <property type="term" value="P:DNA replication"/>
    <property type="evidence" value="ECO:0007669"/>
    <property type="project" value="UniProtKB-KW"/>
</dbReference>
<dbReference type="EMBL" id="NJEU01000283">
    <property type="protein sequence ID" value="PHH77126.1"/>
    <property type="molecule type" value="Genomic_DNA"/>
</dbReference>
<proteinExistence type="inferred from homology"/>
<feature type="compositionally biased region" description="Low complexity" evidence="6">
    <location>
        <begin position="112"/>
        <end position="121"/>
    </location>
</feature>
<reference evidence="8 9" key="1">
    <citation type="submission" date="2017-06" db="EMBL/GenBank/DDBJ databases">
        <title>Ant-infecting Ophiocordyceps genomes reveal a high diversity of potential behavioral manipulation genes and a possible major role for enterotoxins.</title>
        <authorList>
            <person name="De Bekker C."/>
            <person name="Evans H.C."/>
            <person name="Brachmann A."/>
            <person name="Hughes D.P."/>
        </authorList>
    </citation>
    <scope>NUCLEOTIDE SEQUENCE [LARGE SCALE GENOMIC DNA]</scope>
    <source>
        <strain evidence="8 9">1348a</strain>
    </source>
</reference>
<dbReference type="Proteomes" id="UP000224854">
    <property type="component" value="Unassembled WGS sequence"/>
</dbReference>
<organism evidence="8 9">
    <name type="scientific">Ophiocordyceps australis</name>
    <dbReference type="NCBI Taxonomy" id="1399860"/>
    <lineage>
        <taxon>Eukaryota</taxon>
        <taxon>Fungi</taxon>
        <taxon>Dikarya</taxon>
        <taxon>Ascomycota</taxon>
        <taxon>Pezizomycotina</taxon>
        <taxon>Sordariomycetes</taxon>
        <taxon>Hypocreomycetidae</taxon>
        <taxon>Hypocreales</taxon>
        <taxon>Ophiocordycipitaceae</taxon>
        <taxon>Ophiocordyceps</taxon>
    </lineage>
</organism>
<evidence type="ECO:0000256" key="5">
    <source>
        <dbReference type="ARBA" id="ARBA00023242"/>
    </source>
</evidence>
<keyword evidence="3" id="KW-0235">DNA replication</keyword>
<evidence type="ECO:0000259" key="7">
    <source>
        <dbReference type="Pfam" id="PF05460"/>
    </source>
</evidence>
<evidence type="ECO:0000313" key="8">
    <source>
        <dbReference type="EMBL" id="PHH77126.1"/>
    </source>
</evidence>
<evidence type="ECO:0000256" key="4">
    <source>
        <dbReference type="ARBA" id="ARBA00023125"/>
    </source>
</evidence>
<evidence type="ECO:0000256" key="1">
    <source>
        <dbReference type="ARBA" id="ARBA00004123"/>
    </source>
</evidence>
<name>A0A2C5ZAT5_9HYPO</name>
<sequence>MGRQIELALLSLMPSWGSDLPSALVDLAESLMAQSQHRASTLKADEEIARHYACANIACDRLKVALDLPPIQARPPVPPRIYRRLYMHLDNVLPRQSAAQRSSRRRVSMENGAGSSSAGSGPLPSRLTPTKDASLAPFRPNKEPKAAARRHALHPWIPPVLRFLCAETDSRRFMPTMLAGVECIVTPGGRMTQDAWTKTHVSQVVAAVYFYVMMRVRALSTKEWLDRSGYVPLRKTILGLMKQARTQVQIKQVDEAQAWRDWQAIKPTDFDEAVAHVKDQDWLLSDWYEAIAHVAQDGGHGEAEAAEARQEAALIPERRADTMLQEKYDYISEARRREYRQWRESMLSQIGQGMTVDSPAAA</sequence>
<feature type="domain" description="ORC6 first cyclin-like" evidence="7">
    <location>
        <begin position="10"/>
        <end position="95"/>
    </location>
</feature>
<protein>
    <recommendedName>
        <fullName evidence="7">ORC6 first cyclin-like domain-containing protein</fullName>
    </recommendedName>
</protein>
<comment type="similarity">
    <text evidence="2">Belongs to the ORC6 family.</text>
</comment>
<keyword evidence="5" id="KW-0539">Nucleus</keyword>
<accession>A0A2C5ZAT5</accession>
<keyword evidence="4" id="KW-0238">DNA-binding</keyword>
<dbReference type="OrthoDB" id="5367324at2759"/>
<dbReference type="Pfam" id="PF05460">
    <property type="entry name" value="ORC6"/>
    <property type="match status" value="1"/>
</dbReference>
<dbReference type="GO" id="GO:0005664">
    <property type="term" value="C:nuclear origin of replication recognition complex"/>
    <property type="evidence" value="ECO:0007669"/>
    <property type="project" value="InterPro"/>
</dbReference>
<comment type="caution">
    <text evidence="8">The sequence shown here is derived from an EMBL/GenBank/DDBJ whole genome shotgun (WGS) entry which is preliminary data.</text>
</comment>
<dbReference type="AlphaFoldDB" id="A0A2C5ZAT5"/>
<dbReference type="InterPro" id="IPR008721">
    <property type="entry name" value="ORC6_cyclin_first"/>
</dbReference>
<dbReference type="GO" id="GO:0003677">
    <property type="term" value="F:DNA binding"/>
    <property type="evidence" value="ECO:0007669"/>
    <property type="project" value="UniProtKB-KW"/>
</dbReference>
<evidence type="ECO:0000313" key="9">
    <source>
        <dbReference type="Proteomes" id="UP000224854"/>
    </source>
</evidence>
<keyword evidence="9" id="KW-1185">Reference proteome</keyword>
<evidence type="ECO:0000256" key="3">
    <source>
        <dbReference type="ARBA" id="ARBA00022705"/>
    </source>
</evidence>